<dbReference type="RefSeq" id="WP_311713661.1">
    <property type="nucleotide sequence ID" value="NZ_JAVREZ010000002.1"/>
</dbReference>
<keyword evidence="1" id="KW-0472">Membrane</keyword>
<comment type="caution">
    <text evidence="2">The sequence shown here is derived from an EMBL/GenBank/DDBJ whole genome shotgun (WGS) entry which is preliminary data.</text>
</comment>
<keyword evidence="3" id="KW-1185">Reference proteome</keyword>
<proteinExistence type="predicted"/>
<evidence type="ECO:0000256" key="1">
    <source>
        <dbReference type="SAM" id="Phobius"/>
    </source>
</evidence>
<sequence>MTEADQNQNEGPIAEYTALRSEITTRISLQHQVIALHLTAVSVVFSVALSGSDRWSILLVIPFISYASSEILASLFRTIEGIAKYIEEVLSPRVTGGLGWESWLAQNRPNNEAQRITHPYYLLFSGTSAVSLIATVVFILASADSTRQLNASFWAAVAAWPLAAGVTVLSFRAIRQLRAPF</sequence>
<dbReference type="EMBL" id="JAVREZ010000002">
    <property type="protein sequence ID" value="MDT0480402.1"/>
    <property type="molecule type" value="Genomic_DNA"/>
</dbReference>
<reference evidence="3" key="1">
    <citation type="submission" date="2023-07" db="EMBL/GenBank/DDBJ databases">
        <title>30 novel species of actinomycetes from the DSMZ collection.</title>
        <authorList>
            <person name="Nouioui I."/>
        </authorList>
    </citation>
    <scope>NUCLEOTIDE SEQUENCE [LARGE SCALE GENOMIC DNA]</scope>
    <source>
        <strain evidence="3">DSM 41640</strain>
    </source>
</reference>
<feature type="transmembrane region" description="Helical" evidence="1">
    <location>
        <begin position="120"/>
        <end position="141"/>
    </location>
</feature>
<feature type="transmembrane region" description="Helical" evidence="1">
    <location>
        <begin position="55"/>
        <end position="76"/>
    </location>
</feature>
<name>A0ABU2V620_9ACTN</name>
<evidence type="ECO:0000313" key="2">
    <source>
        <dbReference type="EMBL" id="MDT0480402.1"/>
    </source>
</evidence>
<feature type="transmembrane region" description="Helical" evidence="1">
    <location>
        <begin position="29"/>
        <end position="49"/>
    </location>
</feature>
<feature type="transmembrane region" description="Helical" evidence="1">
    <location>
        <begin position="153"/>
        <end position="174"/>
    </location>
</feature>
<accession>A0ABU2V620</accession>
<gene>
    <name evidence="2" type="ORF">RNB18_09510</name>
</gene>
<keyword evidence="1" id="KW-1133">Transmembrane helix</keyword>
<organism evidence="2 3">
    <name type="scientific">Streptomyces doebereineriae</name>
    <dbReference type="NCBI Taxonomy" id="3075528"/>
    <lineage>
        <taxon>Bacteria</taxon>
        <taxon>Bacillati</taxon>
        <taxon>Actinomycetota</taxon>
        <taxon>Actinomycetes</taxon>
        <taxon>Kitasatosporales</taxon>
        <taxon>Streptomycetaceae</taxon>
        <taxon>Streptomyces</taxon>
    </lineage>
</organism>
<keyword evidence="1" id="KW-0812">Transmembrane</keyword>
<evidence type="ECO:0000313" key="3">
    <source>
        <dbReference type="Proteomes" id="UP001183824"/>
    </source>
</evidence>
<protein>
    <submittedName>
        <fullName evidence="2">Uncharacterized protein</fullName>
    </submittedName>
</protein>
<dbReference type="Proteomes" id="UP001183824">
    <property type="component" value="Unassembled WGS sequence"/>
</dbReference>